<gene>
    <name evidence="1" type="ORF">D9758_006071</name>
</gene>
<keyword evidence="2" id="KW-1185">Reference proteome</keyword>
<organism evidence="1 2">
    <name type="scientific">Tetrapyrgos nigripes</name>
    <dbReference type="NCBI Taxonomy" id="182062"/>
    <lineage>
        <taxon>Eukaryota</taxon>
        <taxon>Fungi</taxon>
        <taxon>Dikarya</taxon>
        <taxon>Basidiomycota</taxon>
        <taxon>Agaricomycotina</taxon>
        <taxon>Agaricomycetes</taxon>
        <taxon>Agaricomycetidae</taxon>
        <taxon>Agaricales</taxon>
        <taxon>Marasmiineae</taxon>
        <taxon>Marasmiaceae</taxon>
        <taxon>Tetrapyrgos</taxon>
    </lineage>
</organism>
<dbReference type="AlphaFoldDB" id="A0A8H5D843"/>
<protein>
    <submittedName>
        <fullName evidence="1">Uncharacterized protein</fullName>
    </submittedName>
</protein>
<evidence type="ECO:0000313" key="2">
    <source>
        <dbReference type="Proteomes" id="UP000559256"/>
    </source>
</evidence>
<evidence type="ECO:0000313" key="1">
    <source>
        <dbReference type="EMBL" id="KAF5355339.1"/>
    </source>
</evidence>
<name>A0A8H5D843_9AGAR</name>
<reference evidence="1 2" key="1">
    <citation type="journal article" date="2020" name="ISME J.">
        <title>Uncovering the hidden diversity of litter-decomposition mechanisms in mushroom-forming fungi.</title>
        <authorList>
            <person name="Floudas D."/>
            <person name="Bentzer J."/>
            <person name="Ahren D."/>
            <person name="Johansson T."/>
            <person name="Persson P."/>
            <person name="Tunlid A."/>
        </authorList>
    </citation>
    <scope>NUCLEOTIDE SEQUENCE [LARGE SCALE GENOMIC DNA]</scope>
    <source>
        <strain evidence="1 2">CBS 291.85</strain>
    </source>
</reference>
<dbReference type="SUPFAM" id="SSF52799">
    <property type="entry name" value="(Phosphotyrosine protein) phosphatases II"/>
    <property type="match status" value="1"/>
</dbReference>
<comment type="caution">
    <text evidence="1">The sequence shown here is derived from an EMBL/GenBank/DDBJ whole genome shotgun (WGS) entry which is preliminary data.</text>
</comment>
<proteinExistence type="predicted"/>
<dbReference type="CDD" id="cd14498">
    <property type="entry name" value="DSP"/>
    <property type="match status" value="1"/>
</dbReference>
<dbReference type="Proteomes" id="UP000559256">
    <property type="component" value="Unassembled WGS sequence"/>
</dbReference>
<dbReference type="Gene3D" id="3.90.190.10">
    <property type="entry name" value="Protein tyrosine phosphatase superfamily"/>
    <property type="match status" value="1"/>
</dbReference>
<dbReference type="EMBL" id="JAACJM010000057">
    <property type="protein sequence ID" value="KAF5355339.1"/>
    <property type="molecule type" value="Genomic_DNA"/>
</dbReference>
<accession>A0A8H5D843</accession>
<dbReference type="InterPro" id="IPR029021">
    <property type="entry name" value="Prot-tyrosine_phosphatase-like"/>
</dbReference>
<dbReference type="OrthoDB" id="2017893at2759"/>
<sequence>MLAALPWPSSQQFSTNVYGRVPLSMIRQANLIVPRVYLSDYYTACNPQEISRLGITHVISILDLLPDIPSSVPGENRLHIPIADRPDVDILVHLERTTQFMREALEADEENKVLGSAAVPQ</sequence>